<keyword evidence="2" id="KW-1185">Reference proteome</keyword>
<dbReference type="GeneID" id="140021302"/>
<evidence type="ECO:0000313" key="3">
    <source>
        <dbReference type="RefSeq" id="XP_071928172.1"/>
    </source>
</evidence>
<proteinExistence type="predicted"/>
<sequence>MKATWVRTTLHFSAVYAKCTWVGRRDLWRAMEEIAGGLDGPWMVAGDFNVISKAEERLGGAPPNLRNMEEFNDTVFNCRLSEVSFDGSAFTWTNGSLWQRLDRALANEAWGELFQTTKVFHLMRGRSDHAPLLIKCGSSMGRGSAFRFLNVWRRHPKFLEMVRGAWRTPVSGSGMVGFFGKLSQTKWAL</sequence>
<reference evidence="3" key="1">
    <citation type="submission" date="2025-08" db="UniProtKB">
        <authorList>
            <consortium name="RefSeq"/>
        </authorList>
    </citation>
    <scope>IDENTIFICATION</scope>
    <source>
        <tissue evidence="3">Leaves</tissue>
    </source>
</reference>
<dbReference type="SUPFAM" id="SSF56219">
    <property type="entry name" value="DNase I-like"/>
    <property type="match status" value="1"/>
</dbReference>
<accession>A0ABM4W8Q6</accession>
<protein>
    <recommendedName>
        <fullName evidence="1">Endonuclease/exonuclease/phosphatase domain-containing protein</fullName>
    </recommendedName>
</protein>
<dbReference type="Pfam" id="PF03372">
    <property type="entry name" value="Exo_endo_phos"/>
    <property type="match status" value="1"/>
</dbReference>
<organism evidence="2 3">
    <name type="scientific">Coffea arabica</name>
    <name type="common">Arabian coffee</name>
    <dbReference type="NCBI Taxonomy" id="13443"/>
    <lineage>
        <taxon>Eukaryota</taxon>
        <taxon>Viridiplantae</taxon>
        <taxon>Streptophyta</taxon>
        <taxon>Embryophyta</taxon>
        <taxon>Tracheophyta</taxon>
        <taxon>Spermatophyta</taxon>
        <taxon>Magnoliopsida</taxon>
        <taxon>eudicotyledons</taxon>
        <taxon>Gunneridae</taxon>
        <taxon>Pentapetalae</taxon>
        <taxon>asterids</taxon>
        <taxon>lamiids</taxon>
        <taxon>Gentianales</taxon>
        <taxon>Rubiaceae</taxon>
        <taxon>Ixoroideae</taxon>
        <taxon>Gardenieae complex</taxon>
        <taxon>Bertiereae - Coffeeae clade</taxon>
        <taxon>Coffeeae</taxon>
        <taxon>Coffea</taxon>
    </lineage>
</organism>
<evidence type="ECO:0000313" key="2">
    <source>
        <dbReference type="Proteomes" id="UP001652660"/>
    </source>
</evidence>
<name>A0ABM4W8Q6_COFAR</name>
<dbReference type="Gene3D" id="3.60.10.10">
    <property type="entry name" value="Endonuclease/exonuclease/phosphatase"/>
    <property type="match status" value="1"/>
</dbReference>
<dbReference type="Proteomes" id="UP001652660">
    <property type="component" value="Chromosome 11e"/>
</dbReference>
<dbReference type="RefSeq" id="XP_071928172.1">
    <property type="nucleotide sequence ID" value="XM_072072071.1"/>
</dbReference>
<dbReference type="PANTHER" id="PTHR33710:SF62">
    <property type="entry name" value="DUF4283 DOMAIN PROTEIN"/>
    <property type="match status" value="1"/>
</dbReference>
<evidence type="ECO:0000259" key="1">
    <source>
        <dbReference type="Pfam" id="PF03372"/>
    </source>
</evidence>
<dbReference type="PANTHER" id="PTHR33710">
    <property type="entry name" value="BNAC02G09200D PROTEIN"/>
    <property type="match status" value="1"/>
</dbReference>
<gene>
    <name evidence="3" type="primary">LOC140021302</name>
</gene>
<dbReference type="InterPro" id="IPR036691">
    <property type="entry name" value="Endo/exonu/phosph_ase_sf"/>
</dbReference>
<dbReference type="InterPro" id="IPR005135">
    <property type="entry name" value="Endo/exonuclease/phosphatase"/>
</dbReference>
<feature type="domain" description="Endonuclease/exonuclease/phosphatase" evidence="1">
    <location>
        <begin position="16"/>
        <end position="112"/>
    </location>
</feature>